<dbReference type="AlphaFoldDB" id="A0A1Y1QX47"/>
<dbReference type="EMBL" id="MTEJ01000010">
    <property type="protein sequence ID" value="OQX15834.1"/>
    <property type="molecule type" value="Genomic_DNA"/>
</dbReference>
<evidence type="ECO:0000259" key="1">
    <source>
        <dbReference type="Pfam" id="PF13744"/>
    </source>
</evidence>
<dbReference type="InterPro" id="IPR010982">
    <property type="entry name" value="Lambda_DNA-bd_dom_sf"/>
</dbReference>
<feature type="domain" description="HigA2-like helix-turn-helix" evidence="1">
    <location>
        <begin position="23"/>
        <end position="88"/>
    </location>
</feature>
<evidence type="ECO:0000313" key="2">
    <source>
        <dbReference type="EMBL" id="OQX15834.1"/>
    </source>
</evidence>
<dbReference type="Pfam" id="PF13744">
    <property type="entry name" value="HTH_37"/>
    <property type="match status" value="1"/>
</dbReference>
<dbReference type="InterPro" id="IPR001387">
    <property type="entry name" value="Cro/C1-type_HTH"/>
</dbReference>
<dbReference type="Proteomes" id="UP000192491">
    <property type="component" value="Unassembled WGS sequence"/>
</dbReference>
<proteinExistence type="predicted"/>
<dbReference type="SUPFAM" id="SSF47413">
    <property type="entry name" value="lambda repressor-like DNA-binding domains"/>
    <property type="match status" value="1"/>
</dbReference>
<dbReference type="Gene3D" id="1.10.260.40">
    <property type="entry name" value="lambda repressor-like DNA-binding domains"/>
    <property type="match status" value="1"/>
</dbReference>
<organism evidence="2 3">
    <name type="scientific">Thiothrix lacustris</name>
    <dbReference type="NCBI Taxonomy" id="525917"/>
    <lineage>
        <taxon>Bacteria</taxon>
        <taxon>Pseudomonadati</taxon>
        <taxon>Pseudomonadota</taxon>
        <taxon>Gammaproteobacteria</taxon>
        <taxon>Thiotrichales</taxon>
        <taxon>Thiotrichaceae</taxon>
        <taxon>Thiothrix</taxon>
    </lineage>
</organism>
<evidence type="ECO:0000313" key="3">
    <source>
        <dbReference type="Proteomes" id="UP000192491"/>
    </source>
</evidence>
<dbReference type="CDD" id="cd00093">
    <property type="entry name" value="HTH_XRE"/>
    <property type="match status" value="1"/>
</dbReference>
<dbReference type="GO" id="GO:0003677">
    <property type="term" value="F:DNA binding"/>
    <property type="evidence" value="ECO:0007669"/>
    <property type="project" value="InterPro"/>
</dbReference>
<gene>
    <name evidence="2" type="ORF">BWK73_05465</name>
</gene>
<comment type="caution">
    <text evidence="2">The sequence shown here is derived from an EMBL/GenBank/DDBJ whole genome shotgun (WGS) entry which is preliminary data.</text>
</comment>
<sequence>MTLKMQAFANVWDVLEPDPVIRANLKLRSALMLEITKWFEASGYTQKDAAAVLGTTQSRLNDVLKGKIDRCTIDRLVNMLETAGQHVSFSLAKAA</sequence>
<dbReference type="InterPro" id="IPR039554">
    <property type="entry name" value="HigA2-like_HTH"/>
</dbReference>
<accession>A0A1Y1QX47</accession>
<reference evidence="2 3" key="1">
    <citation type="submission" date="2017-01" db="EMBL/GenBank/DDBJ databases">
        <title>Novel large sulfur bacteria in the metagenomes of groundwater-fed chemosynthetic microbial mats in the Lake Huron basin.</title>
        <authorList>
            <person name="Sharrar A.M."/>
            <person name="Flood B.E."/>
            <person name="Bailey J.V."/>
            <person name="Jones D.S."/>
            <person name="Biddanda B."/>
            <person name="Ruberg S.A."/>
            <person name="Marcus D.N."/>
            <person name="Dick G.J."/>
        </authorList>
    </citation>
    <scope>NUCLEOTIDE SEQUENCE [LARGE SCALE GENOMIC DNA]</scope>
    <source>
        <strain evidence="2">A8</strain>
    </source>
</reference>
<name>A0A1Y1QX47_9GAMM</name>
<protein>
    <recommendedName>
        <fullName evidence="1">HigA2-like helix-turn-helix domain-containing protein</fullName>
    </recommendedName>
</protein>